<dbReference type="EMBL" id="RXIC02000025">
    <property type="protein sequence ID" value="KAB1207911.1"/>
    <property type="molecule type" value="Genomic_DNA"/>
</dbReference>
<sequence length="143" mass="15882">MIESCLFNKLTSFAWVACGLGTNCFSCPGSARSSPSFSRLVRFATGQSLGFLSSWPLFALCHHFVLWYCADKVYPSRVFRKYALLGDDIVIADPRVADVYQSVINALGVKISLPKSLISDIGGCEFAKRFRICDRDLICRPLV</sequence>
<dbReference type="InterPro" id="IPR008686">
    <property type="entry name" value="RNA_pol_mitovir"/>
</dbReference>
<evidence type="ECO:0000313" key="3">
    <source>
        <dbReference type="EMBL" id="KAB1207911.1"/>
    </source>
</evidence>
<proteinExistence type="predicted"/>
<comment type="caution">
    <text evidence="1">The sequence shown here is derived from an EMBL/GenBank/DDBJ whole genome shotgun (WGS) entry which is preliminary data.</text>
</comment>
<organism evidence="1 4">
    <name type="scientific">Morella rubra</name>
    <name type="common">Chinese bayberry</name>
    <dbReference type="NCBI Taxonomy" id="262757"/>
    <lineage>
        <taxon>Eukaryota</taxon>
        <taxon>Viridiplantae</taxon>
        <taxon>Streptophyta</taxon>
        <taxon>Embryophyta</taxon>
        <taxon>Tracheophyta</taxon>
        <taxon>Spermatophyta</taxon>
        <taxon>Magnoliopsida</taxon>
        <taxon>eudicotyledons</taxon>
        <taxon>Gunneridae</taxon>
        <taxon>Pentapetalae</taxon>
        <taxon>rosids</taxon>
        <taxon>fabids</taxon>
        <taxon>Fagales</taxon>
        <taxon>Myricaceae</taxon>
        <taxon>Morella</taxon>
    </lineage>
</organism>
<reference evidence="1" key="3">
    <citation type="submission" date="2019-09" db="EMBL/GenBank/DDBJ databases">
        <authorList>
            <person name="Gao Z."/>
        </authorList>
    </citation>
    <scope>NUCLEOTIDE SEQUENCE</scope>
    <source>
        <tissue evidence="1">Leaves</tissue>
    </source>
</reference>
<evidence type="ECO:0000313" key="2">
    <source>
        <dbReference type="EMBL" id="KAB1207910.1"/>
    </source>
</evidence>
<evidence type="ECO:0000313" key="1">
    <source>
        <dbReference type="EMBL" id="KAB1207904.1"/>
    </source>
</evidence>
<dbReference type="InterPro" id="IPR043502">
    <property type="entry name" value="DNA/RNA_pol_sf"/>
</dbReference>
<dbReference type="Proteomes" id="UP000516437">
    <property type="component" value="Chromosome 7"/>
</dbReference>
<evidence type="ECO:0000313" key="4">
    <source>
        <dbReference type="Proteomes" id="UP000516437"/>
    </source>
</evidence>
<dbReference type="SUPFAM" id="SSF56672">
    <property type="entry name" value="DNA/RNA polymerases"/>
    <property type="match status" value="1"/>
</dbReference>
<keyword evidence="4" id="KW-1185">Reference proteome</keyword>
<evidence type="ECO:0008006" key="5">
    <source>
        <dbReference type="Google" id="ProtNLM"/>
    </source>
</evidence>
<gene>
    <name evidence="3" type="ORF">CJ030_MR7G028850</name>
    <name evidence="2" type="ORF">CJ030_MR7G028851</name>
    <name evidence="1" type="ORF">CJ030_MR7G028857</name>
</gene>
<dbReference type="Pfam" id="PF05919">
    <property type="entry name" value="Mitovir_RNA_pol"/>
    <property type="match status" value="1"/>
</dbReference>
<dbReference type="EMBL" id="RXIC02000025">
    <property type="protein sequence ID" value="KAB1207910.1"/>
    <property type="molecule type" value="Genomic_DNA"/>
</dbReference>
<name>A0A6A1V540_9ROSI</name>
<protein>
    <recommendedName>
        <fullName evidence="5">Reverse transcriptase domain-containing protein</fullName>
    </recommendedName>
</protein>
<dbReference type="PANTHER" id="PTHR34456:SF9">
    <property type="entry name" value="MITOVIRUS RNA-DEPENDENT RNA POLYMERASE"/>
    <property type="match status" value="1"/>
</dbReference>
<dbReference type="AlphaFoldDB" id="A0A6A1V540"/>
<reference evidence="1" key="1">
    <citation type="submission" date="2018-07" db="EMBL/GenBank/DDBJ databases">
        <authorList>
            <person name="Gao Z.-S."/>
            <person name="Jia H.-M."/>
            <person name="Jia H.-J."/>
            <person name="Cai Q.-L."/>
            <person name="Wang Y."/>
            <person name="Zhao H.-B."/>
        </authorList>
    </citation>
    <scope>NUCLEOTIDE SEQUENCE</scope>
    <source>
        <tissue evidence="1">Leaves</tissue>
    </source>
</reference>
<reference evidence="1 4" key="2">
    <citation type="journal article" date="2019" name="Plant Biotechnol. J.">
        <title>The red bayberry genome and genetic basis of sex determination.</title>
        <authorList>
            <person name="Jia H.M."/>
            <person name="Jia H.J."/>
            <person name="Cai Q.L."/>
            <person name="Wang Y."/>
            <person name="Zhao H.B."/>
            <person name="Yang W.F."/>
            <person name="Wang G.Y."/>
            <person name="Li Y.H."/>
            <person name="Zhan D.L."/>
            <person name="Shen Y.T."/>
            <person name="Niu Q.F."/>
            <person name="Chang L."/>
            <person name="Qiu J."/>
            <person name="Zhao L."/>
            <person name="Xie H.B."/>
            <person name="Fu W.Y."/>
            <person name="Jin J."/>
            <person name="Li X.W."/>
            <person name="Jiao Y."/>
            <person name="Zhou C.C."/>
            <person name="Tu T."/>
            <person name="Chai C.Y."/>
            <person name="Gao J.L."/>
            <person name="Fan L.J."/>
            <person name="van de Weg E."/>
            <person name="Wang J.Y."/>
            <person name="Gao Z.S."/>
        </authorList>
    </citation>
    <scope>NUCLEOTIDE SEQUENCE [LARGE SCALE GENOMIC DNA]</scope>
    <source>
        <tissue evidence="1">Leaves</tissue>
    </source>
</reference>
<accession>A0A6A1V540</accession>
<dbReference type="OrthoDB" id="1750590at2759"/>
<dbReference type="EMBL" id="RXIC02000025">
    <property type="protein sequence ID" value="KAB1207904.1"/>
    <property type="molecule type" value="Genomic_DNA"/>
</dbReference>
<dbReference type="PANTHER" id="PTHR34456">
    <property type="entry name" value="MITOVIRUS RNA-DEPENDENT RNA POLYMERASE"/>
    <property type="match status" value="1"/>
</dbReference>